<dbReference type="STRING" id="390241.SAMN04488023_10949"/>
<name>A0A1H9P7Y5_9SPHI</name>
<dbReference type="RefSeq" id="WP_139180152.1">
    <property type="nucleotide sequence ID" value="NZ_FOGG01000009.1"/>
</dbReference>
<gene>
    <name evidence="1" type="ORF">SAMN04488023_10949</name>
</gene>
<dbReference type="AlphaFoldDB" id="A0A1H9P7Y5"/>
<keyword evidence="2" id="KW-1185">Reference proteome</keyword>
<protein>
    <submittedName>
        <fullName evidence="1">Uncharacterized protein</fullName>
    </submittedName>
</protein>
<evidence type="ECO:0000313" key="1">
    <source>
        <dbReference type="EMBL" id="SER43683.1"/>
    </source>
</evidence>
<accession>A0A1H9P7Y5</accession>
<sequence length="73" mass="8278">MLYLLLMPIGDISFLDAIPALGSNVAYNAKDNAATLGLMSKPNELHETIERTLYFYFGQPKILRESRDDKFPQ</sequence>
<dbReference type="Proteomes" id="UP000199572">
    <property type="component" value="Unassembled WGS sequence"/>
</dbReference>
<reference evidence="2" key="1">
    <citation type="submission" date="2016-10" db="EMBL/GenBank/DDBJ databases">
        <authorList>
            <person name="Varghese N."/>
            <person name="Submissions S."/>
        </authorList>
    </citation>
    <scope>NUCLEOTIDE SEQUENCE [LARGE SCALE GENOMIC DNA]</scope>
    <source>
        <strain evidence="2">DSM 18610</strain>
    </source>
</reference>
<evidence type="ECO:0000313" key="2">
    <source>
        <dbReference type="Proteomes" id="UP000199572"/>
    </source>
</evidence>
<organism evidence="1 2">
    <name type="scientific">Pedobacter rhizosphaerae</name>
    <dbReference type="NCBI Taxonomy" id="390241"/>
    <lineage>
        <taxon>Bacteria</taxon>
        <taxon>Pseudomonadati</taxon>
        <taxon>Bacteroidota</taxon>
        <taxon>Sphingobacteriia</taxon>
        <taxon>Sphingobacteriales</taxon>
        <taxon>Sphingobacteriaceae</taxon>
        <taxon>Pedobacter</taxon>
    </lineage>
</organism>
<dbReference type="EMBL" id="FOGG01000009">
    <property type="protein sequence ID" value="SER43683.1"/>
    <property type="molecule type" value="Genomic_DNA"/>
</dbReference>
<proteinExistence type="predicted"/>